<dbReference type="Proteomes" id="UP001596091">
    <property type="component" value="Unassembled WGS sequence"/>
</dbReference>
<evidence type="ECO:0000256" key="2">
    <source>
        <dbReference type="ARBA" id="ARBA00023125"/>
    </source>
</evidence>
<dbReference type="InterPro" id="IPR001647">
    <property type="entry name" value="HTH_TetR"/>
</dbReference>
<proteinExistence type="predicted"/>
<evidence type="ECO:0000256" key="4">
    <source>
        <dbReference type="PROSITE-ProRule" id="PRU00335"/>
    </source>
</evidence>
<name>A0ABW1EBV3_9BACT</name>
<evidence type="ECO:0000313" key="8">
    <source>
        <dbReference type="Proteomes" id="UP001596091"/>
    </source>
</evidence>
<feature type="region of interest" description="Disordered" evidence="5">
    <location>
        <begin position="1"/>
        <end position="22"/>
    </location>
</feature>
<feature type="DNA-binding region" description="H-T-H motif" evidence="4">
    <location>
        <begin position="42"/>
        <end position="61"/>
    </location>
</feature>
<keyword evidence="1" id="KW-0805">Transcription regulation</keyword>
<dbReference type="InterPro" id="IPR050109">
    <property type="entry name" value="HTH-type_TetR-like_transc_reg"/>
</dbReference>
<evidence type="ECO:0000256" key="3">
    <source>
        <dbReference type="ARBA" id="ARBA00023163"/>
    </source>
</evidence>
<gene>
    <name evidence="7" type="ORF">ACFPT7_05845</name>
</gene>
<organism evidence="7 8">
    <name type="scientific">Acidicapsa dinghuensis</name>
    <dbReference type="NCBI Taxonomy" id="2218256"/>
    <lineage>
        <taxon>Bacteria</taxon>
        <taxon>Pseudomonadati</taxon>
        <taxon>Acidobacteriota</taxon>
        <taxon>Terriglobia</taxon>
        <taxon>Terriglobales</taxon>
        <taxon>Acidobacteriaceae</taxon>
        <taxon>Acidicapsa</taxon>
    </lineage>
</organism>
<dbReference type="PRINTS" id="PR00455">
    <property type="entry name" value="HTHTETR"/>
</dbReference>
<evidence type="ECO:0000259" key="6">
    <source>
        <dbReference type="PROSITE" id="PS50977"/>
    </source>
</evidence>
<dbReference type="SUPFAM" id="SSF46689">
    <property type="entry name" value="Homeodomain-like"/>
    <property type="match status" value="1"/>
</dbReference>
<feature type="compositionally biased region" description="Basic residues" evidence="5">
    <location>
        <begin position="1"/>
        <end position="11"/>
    </location>
</feature>
<keyword evidence="8" id="KW-1185">Reference proteome</keyword>
<evidence type="ECO:0000256" key="5">
    <source>
        <dbReference type="SAM" id="MobiDB-lite"/>
    </source>
</evidence>
<keyword evidence="3" id="KW-0804">Transcription</keyword>
<dbReference type="Pfam" id="PF00440">
    <property type="entry name" value="TetR_N"/>
    <property type="match status" value="1"/>
</dbReference>
<reference evidence="8" key="1">
    <citation type="journal article" date="2019" name="Int. J. Syst. Evol. Microbiol.">
        <title>The Global Catalogue of Microorganisms (GCM) 10K type strain sequencing project: providing services to taxonomists for standard genome sequencing and annotation.</title>
        <authorList>
            <consortium name="The Broad Institute Genomics Platform"/>
            <consortium name="The Broad Institute Genome Sequencing Center for Infectious Disease"/>
            <person name="Wu L."/>
            <person name="Ma J."/>
        </authorList>
    </citation>
    <scope>NUCLEOTIDE SEQUENCE [LARGE SCALE GENOMIC DNA]</scope>
    <source>
        <strain evidence="8">JCM 4087</strain>
    </source>
</reference>
<dbReference type="PANTHER" id="PTHR30055">
    <property type="entry name" value="HTH-TYPE TRANSCRIPTIONAL REGULATOR RUTR"/>
    <property type="match status" value="1"/>
</dbReference>
<dbReference type="RefSeq" id="WP_263337458.1">
    <property type="nucleotide sequence ID" value="NZ_JAGSYH010000004.1"/>
</dbReference>
<dbReference type="Gene3D" id="1.10.357.10">
    <property type="entry name" value="Tetracycline Repressor, domain 2"/>
    <property type="match status" value="1"/>
</dbReference>
<dbReference type="PROSITE" id="PS50977">
    <property type="entry name" value="HTH_TETR_2"/>
    <property type="match status" value="1"/>
</dbReference>
<feature type="compositionally biased region" description="Basic and acidic residues" evidence="5">
    <location>
        <begin position="12"/>
        <end position="22"/>
    </location>
</feature>
<evidence type="ECO:0000256" key="1">
    <source>
        <dbReference type="ARBA" id="ARBA00023015"/>
    </source>
</evidence>
<accession>A0ABW1EBV3</accession>
<feature type="domain" description="HTH tetR-type" evidence="6">
    <location>
        <begin position="19"/>
        <end position="79"/>
    </location>
</feature>
<protein>
    <submittedName>
        <fullName evidence="7">TetR/AcrR family transcriptional regulator</fullName>
    </submittedName>
</protein>
<evidence type="ECO:0000313" key="7">
    <source>
        <dbReference type="EMBL" id="MFC5861806.1"/>
    </source>
</evidence>
<comment type="caution">
    <text evidence="7">The sequence shown here is derived from an EMBL/GenBank/DDBJ whole genome shotgun (WGS) entry which is preliminary data.</text>
</comment>
<dbReference type="PANTHER" id="PTHR30055:SF234">
    <property type="entry name" value="HTH-TYPE TRANSCRIPTIONAL REGULATOR BETI"/>
    <property type="match status" value="1"/>
</dbReference>
<keyword evidence="2 4" id="KW-0238">DNA-binding</keyword>
<sequence length="213" mass="24615">MVESKKRRYKSTTRERQAHETRERIVEATRRLLESEGYAGMTIEAVARQAEVSAQTVYAVFGSKTGILAELLNQVTFGADYEDTVRQTMEERDPESRLRGAARIARQIHDAQRAGFDLLRGAGVVAPELARLEQERECIRYERQELMIASLRKAKRLRRELSYRTARDIFWMLTGSDVYRMLVRERGWSSQNYQDWLADTLVRSLLKVGDGVP</sequence>
<dbReference type="InterPro" id="IPR009057">
    <property type="entry name" value="Homeodomain-like_sf"/>
</dbReference>
<dbReference type="EMBL" id="JBHSPH010000002">
    <property type="protein sequence ID" value="MFC5861806.1"/>
    <property type="molecule type" value="Genomic_DNA"/>
</dbReference>